<keyword evidence="2" id="KW-1185">Reference proteome</keyword>
<dbReference type="EMBL" id="CP113520">
    <property type="protein sequence ID" value="WAJ30640.1"/>
    <property type="molecule type" value="Genomic_DNA"/>
</dbReference>
<sequence>MDLRLENRRVLVVGGSDGIGRATAELLLSDGARVAIASRSAENLAAAADELTSATGKRPDTLVLDATEASSGDAAAAFVRDRWGGLDALVMAVGGSVRADFASLDDADWLRNYEFNVLSVVRVIRALAPLLAAGSAPSIVVLGAAAAKMPYAHQIMSNVHKAGLLGLVKTLGLELGEAGIRVNAVAPGRTRTSLWIKRATGIAAERGIDLESVFAEFSAEIPLKRFAEPEEVAVMATWLSSPLASYVTGQTINVDGGIARGLL</sequence>
<reference evidence="1" key="1">
    <citation type="submission" date="2022-11" db="EMBL/GenBank/DDBJ databases">
        <title>beta-Carotene-producing bacterium, Jeongeuplla avenae sp. nov., alleviates the salt stress of Arabidopsis seedlings.</title>
        <authorList>
            <person name="Jiang L."/>
            <person name="Lee J."/>
        </authorList>
    </citation>
    <scope>NUCLEOTIDE SEQUENCE</scope>
    <source>
        <strain evidence="1">DY_R2A_6</strain>
    </source>
</reference>
<organism evidence="1 2">
    <name type="scientific">Antarcticirhabdus aurantiaca</name>
    <dbReference type="NCBI Taxonomy" id="2606717"/>
    <lineage>
        <taxon>Bacteria</taxon>
        <taxon>Pseudomonadati</taxon>
        <taxon>Pseudomonadota</taxon>
        <taxon>Alphaproteobacteria</taxon>
        <taxon>Hyphomicrobiales</taxon>
        <taxon>Aurantimonadaceae</taxon>
        <taxon>Antarcticirhabdus</taxon>
    </lineage>
</organism>
<evidence type="ECO:0000313" key="1">
    <source>
        <dbReference type="EMBL" id="WAJ30640.1"/>
    </source>
</evidence>
<evidence type="ECO:0000313" key="2">
    <source>
        <dbReference type="Proteomes" id="UP001163223"/>
    </source>
</evidence>
<accession>A0ACD4NU83</accession>
<proteinExistence type="predicted"/>
<gene>
    <name evidence="1" type="ORF">OXU80_10715</name>
</gene>
<name>A0ACD4NU83_9HYPH</name>
<dbReference type="Proteomes" id="UP001163223">
    <property type="component" value="Chromosome"/>
</dbReference>
<protein>
    <submittedName>
        <fullName evidence="1">SDR family oxidoreductase</fullName>
    </submittedName>
</protein>